<organism evidence="2 3">
    <name type="scientific">Actinoplanes cyaneus</name>
    <dbReference type="NCBI Taxonomy" id="52696"/>
    <lineage>
        <taxon>Bacteria</taxon>
        <taxon>Bacillati</taxon>
        <taxon>Actinomycetota</taxon>
        <taxon>Actinomycetes</taxon>
        <taxon>Micromonosporales</taxon>
        <taxon>Micromonosporaceae</taxon>
        <taxon>Actinoplanes</taxon>
    </lineage>
</organism>
<evidence type="ECO:0008006" key="4">
    <source>
        <dbReference type="Google" id="ProtNLM"/>
    </source>
</evidence>
<evidence type="ECO:0000313" key="3">
    <source>
        <dbReference type="Proteomes" id="UP000619479"/>
    </source>
</evidence>
<sequence>MKMGRLAVTGAALMALAGLSACTGNETPAASSAGSSPAAESGAAAASSAAAKELAAAALKVTESSGKIHMAMAGGMTGEGAFDTPNKALDVKMSMAGLGDVSIREVGTDLYMKFGGTAAKSFGAKWMHVDASKMPATSSLSLEKNDPRNTAKLLEQTTDVKKSGNKFSGTLDVSKSPSLTAEMVKAMQGRSTQVPFTAEVDAKGYLTKMTMDMNSVAQGAGSVEASYTDIGSTVAIPRPAKAQTVEMSDSVLKTLGG</sequence>
<dbReference type="PROSITE" id="PS51257">
    <property type="entry name" value="PROKAR_LIPOPROTEIN"/>
    <property type="match status" value="1"/>
</dbReference>
<evidence type="ECO:0000313" key="2">
    <source>
        <dbReference type="EMBL" id="GID69500.1"/>
    </source>
</evidence>
<comment type="caution">
    <text evidence="2">The sequence shown here is derived from an EMBL/GenBank/DDBJ whole genome shotgun (WGS) entry which is preliminary data.</text>
</comment>
<dbReference type="Proteomes" id="UP000619479">
    <property type="component" value="Unassembled WGS sequence"/>
</dbReference>
<protein>
    <recommendedName>
        <fullName evidence="4">Lipoprotein</fullName>
    </recommendedName>
</protein>
<dbReference type="EMBL" id="BOMH01000062">
    <property type="protein sequence ID" value="GID69500.1"/>
    <property type="molecule type" value="Genomic_DNA"/>
</dbReference>
<feature type="signal peptide" evidence="1">
    <location>
        <begin position="1"/>
        <end position="17"/>
    </location>
</feature>
<keyword evidence="1" id="KW-0732">Signal</keyword>
<accession>A0A919M4L2</accession>
<keyword evidence="3" id="KW-1185">Reference proteome</keyword>
<proteinExistence type="predicted"/>
<reference evidence="2" key="1">
    <citation type="submission" date="2021-01" db="EMBL/GenBank/DDBJ databases">
        <title>Whole genome shotgun sequence of Actinoplanes cyaneus NBRC 14990.</title>
        <authorList>
            <person name="Komaki H."/>
            <person name="Tamura T."/>
        </authorList>
    </citation>
    <scope>NUCLEOTIDE SEQUENCE</scope>
    <source>
        <strain evidence="2">NBRC 14990</strain>
    </source>
</reference>
<gene>
    <name evidence="2" type="ORF">Acy02nite_73810</name>
</gene>
<dbReference type="SUPFAM" id="SSF89392">
    <property type="entry name" value="Prokaryotic lipoproteins and lipoprotein localization factors"/>
    <property type="match status" value="1"/>
</dbReference>
<dbReference type="Gene3D" id="2.50.20.20">
    <property type="match status" value="1"/>
</dbReference>
<name>A0A919M4L2_9ACTN</name>
<evidence type="ECO:0000256" key="1">
    <source>
        <dbReference type="SAM" id="SignalP"/>
    </source>
</evidence>
<dbReference type="InterPro" id="IPR029046">
    <property type="entry name" value="LolA/LolB/LppX"/>
</dbReference>
<dbReference type="AlphaFoldDB" id="A0A919M4L2"/>
<feature type="chain" id="PRO_5039457658" description="Lipoprotein" evidence="1">
    <location>
        <begin position="18"/>
        <end position="257"/>
    </location>
</feature>
<dbReference type="RefSeq" id="WP_203751992.1">
    <property type="nucleotide sequence ID" value="NZ_BAAAUC010000005.1"/>
</dbReference>